<name>A0ABU0ND68_9MOLU</name>
<protein>
    <submittedName>
        <fullName evidence="1">Surface protein</fullName>
    </submittedName>
</protein>
<dbReference type="SUPFAM" id="SSF141571">
    <property type="entry name" value="Pentapeptide repeat-like"/>
    <property type="match status" value="1"/>
</dbReference>
<comment type="caution">
    <text evidence="1">The sequence shown here is derived from an EMBL/GenBank/DDBJ whole genome shotgun (WGS) entry which is preliminary data.</text>
</comment>
<evidence type="ECO:0000313" key="1">
    <source>
        <dbReference type="EMBL" id="MDQ0567382.1"/>
    </source>
</evidence>
<proteinExistence type="predicted"/>
<reference evidence="1" key="1">
    <citation type="submission" date="2023-07" db="EMBL/GenBank/DDBJ databases">
        <title>Genomic Encyclopedia of Type Strains, Phase IV (KMG-IV): sequencing the most valuable type-strain genomes for metagenomic binning, comparative biology and taxonomic classification.</title>
        <authorList>
            <person name="Goeker M."/>
        </authorList>
    </citation>
    <scope>NUCLEOTIDE SEQUENCE [LARGE SCALE GENOMIC DNA]</scope>
    <source>
        <strain evidence="1">DSM 22019</strain>
    </source>
</reference>
<dbReference type="RefSeq" id="WP_307443747.1">
    <property type="nucleotide sequence ID" value="NZ_JAUSWP010000001.1"/>
</dbReference>
<keyword evidence="2" id="KW-1185">Reference proteome</keyword>
<sequence>MARKGKLLSIIAGLVVISSSAAGVTVGVLHNKRKLDTKTINLGNDIPEDKRSLSILYTEDESKILTQINFLLLLSRKDKQFTQIKNKDVTMEFNKKIPSVKITAKKESKFIKGLVELKFNKPNIDTLIKEENRNLGVFSVRSIEKVIEILVQRDVLNNKDFNAEKIKQNFDIQINEQEKIVKVKAKADSIFYIGEVDFRYNLPQFSSLENLIKTLDQLENDDQQTVLNRFIELNKTLFAQDNVKITADQLQVVVSNNTAKITLTGNKNYQGSVDVSLVVKKQFDTIKNLQKDINQLVDTNSTTVLNRFFELNQQTLKPFNITKDNLKVEVSGNNATVSIQNHAQFQGSITINLSVIPQFRTLSDLKLNLDQLTDNNPQTVLNRFFELNKTLFERENVKISHDQLQVLVSQNTAKITLTGNKNYQGTVDVSLVVKKDISTLELNRNAGVFDSKDANAIIDEFFRKNQDKLNGLTRNELELVGQARDNSLTVKVKNTNTKFQGEVIINFTIKTKINEIRDLNKNLGKFDPTDVNTIISQFIQSNNDKLTGVTKDSFEIENNQNGLLTIKVKPDHQKYQGSITITYTAKDELFSQVQAIVKEIKDLKNNDKETVLNKFWELNHDKLNLFNVTREQLDVIVNDNVATVKVINNENYYGSIQINLNSFKISTEYLDVLENDDINSILKAIEEKNNWKLDPNSINIDINGNTAIITGKEHNKKFISSIKAMFGLKATYSSNDEILTRIGFFKNNKGEWCIEEINNKTGEVPEILPSFITILDSAFRANRNANIKNLEKWNTSNVVSMNGVFIESSAFDHNISSWQTGRVRSMVGMFQNCTNFSQDLGDWDVSNVTDMTRLFGGANWFNCDLSRWDVSKVESMNAMFASASRFNGSLKGWDVRNVKDMGWMFRRAKTFNQDLSSWDVRNVTKMYLMFSEALSFNGNIDNWNVSSVTDMSQMFELTRVFNRDLSQWDVRNVTNMSFMFKQAEVFNGNVDNWNVSSVRNMNQMFYGARKFNRNLSSWDVRNVTTMNNMFTQASAFKGDLSSWNVSSLKSWIDFLLNSGHENTSWEELQKVLPTKIFKNTQTSTWEAKRPDEFK</sequence>
<dbReference type="InterPro" id="IPR011889">
    <property type="entry name" value="Liste_lipo_26"/>
</dbReference>
<dbReference type="Pfam" id="PF03382">
    <property type="entry name" value="DUF285"/>
    <property type="match status" value="2"/>
</dbReference>
<dbReference type="Proteomes" id="UP001236620">
    <property type="component" value="Unassembled WGS sequence"/>
</dbReference>
<dbReference type="NCBIfam" id="TIGR02167">
    <property type="entry name" value="Liste_lipo_26"/>
    <property type="match status" value="4"/>
</dbReference>
<dbReference type="InterPro" id="IPR005046">
    <property type="entry name" value="DUF285"/>
</dbReference>
<gene>
    <name evidence="1" type="ORF">J2Z63_000003</name>
</gene>
<dbReference type="EMBL" id="JAUSWP010000001">
    <property type="protein sequence ID" value="MDQ0567382.1"/>
    <property type="molecule type" value="Genomic_DNA"/>
</dbReference>
<accession>A0ABU0ND68</accession>
<evidence type="ECO:0000313" key="2">
    <source>
        <dbReference type="Proteomes" id="UP001236620"/>
    </source>
</evidence>
<organism evidence="1 2">
    <name type="scientific">Mycoplasma yeatsii</name>
    <dbReference type="NCBI Taxonomy" id="51365"/>
    <lineage>
        <taxon>Bacteria</taxon>
        <taxon>Bacillati</taxon>
        <taxon>Mycoplasmatota</taxon>
        <taxon>Mollicutes</taxon>
        <taxon>Mycoplasmataceae</taxon>
        <taxon>Mycoplasma</taxon>
    </lineage>
</organism>